<sequence>MGLCYSLRPLLFGDPEDVPRAASEEPAEDAWPGPAPAPTPARAPAAVGGDAAPTPLPRGAGGSPACTRPKATPKKERRRRPEQLRAEEGEAEREAEREARKVSRSIDRMLREQKRDLQQTHRLLLLGAGESGKSTIVKQMRILHVNGFNPEEKKQKILDIRKNVKDAIVTIVSAMSTIIPPVPLANPENQFRSDYIKSIAPITDFEYSQEFFDHVKKLWDDEGVKACFERSNEYQLIDCAQYFLERIDSVSLVDYTPTDQDLLRCRVLTSGIFETRFQVDKVNFHMFDVGGQRDERRKWIQCFNDVTAIIYVAACSSYNMVIREDNNTNRLRESLDLFESIWNNRWLRTISIILFLNKQDMLAEKVLAGKSKIEDYFPEYANYTVPEDAMTLATTRVANHLRGSGTGLVTSHLPTRSQQSLAGTALSSLDYARQQAGPSFFSW</sequence>
<dbReference type="RefSeq" id="XP_044776960.1">
    <property type="nucleotide sequence ID" value="XM_044921025.1"/>
</dbReference>
<accession>A0A8M1MUR6</accession>
<feature type="binding site" evidence="8">
    <location>
        <begin position="357"/>
        <end position="360"/>
    </location>
    <ligand>
        <name>GTP</name>
        <dbReference type="ChEBI" id="CHEBI:37565"/>
    </ligand>
</feature>
<dbReference type="AlphaFoldDB" id="A0A8M1MUR6"/>
<proteinExistence type="inferred from homology"/>
<dbReference type="GO" id="GO:0007606">
    <property type="term" value="P:sensory perception of chemical stimulus"/>
    <property type="evidence" value="ECO:0007669"/>
    <property type="project" value="TreeGrafter"/>
</dbReference>
<evidence type="ECO:0000256" key="6">
    <source>
        <dbReference type="ARBA" id="ARBA00023139"/>
    </source>
</evidence>
<evidence type="ECO:0000256" key="4">
    <source>
        <dbReference type="ARBA" id="ARBA00022842"/>
    </source>
</evidence>
<feature type="compositionally biased region" description="Low complexity" evidence="10">
    <location>
        <begin position="42"/>
        <end position="53"/>
    </location>
</feature>
<dbReference type="InterPro" id="IPR011025">
    <property type="entry name" value="GproteinA_insert"/>
</dbReference>
<dbReference type="PROSITE" id="PS51882">
    <property type="entry name" value="G_ALPHA"/>
    <property type="match status" value="1"/>
</dbReference>
<reference evidence="12" key="1">
    <citation type="submission" date="2025-08" db="UniProtKB">
        <authorList>
            <consortium name="RefSeq"/>
        </authorList>
    </citation>
    <scope>IDENTIFICATION</scope>
    <source>
        <tissue evidence="12">Blood</tissue>
    </source>
</reference>
<keyword evidence="3 8" id="KW-0547">Nucleotide-binding</keyword>
<dbReference type="GO" id="GO:0007191">
    <property type="term" value="P:adenylate cyclase-activating dopamine receptor signaling pathway"/>
    <property type="evidence" value="ECO:0007669"/>
    <property type="project" value="TreeGrafter"/>
</dbReference>
<dbReference type="CDD" id="cd00066">
    <property type="entry name" value="G-alpha"/>
    <property type="match status" value="1"/>
</dbReference>
<protein>
    <submittedName>
        <fullName evidence="12">Guanine nucleotide-binding protein G(Olf) subunit alpha</fullName>
    </submittedName>
</protein>
<name>A0A8M1MUR6_NEOSC</name>
<evidence type="ECO:0000256" key="9">
    <source>
        <dbReference type="PIRSR" id="PIRSR601019-2"/>
    </source>
</evidence>
<keyword evidence="11" id="KW-1185">Reference proteome</keyword>
<feature type="binding site" evidence="9">
    <location>
        <position position="134"/>
    </location>
    <ligand>
        <name>Mg(2+)</name>
        <dbReference type="ChEBI" id="CHEBI:18420"/>
    </ligand>
</feature>
<keyword evidence="6" id="KW-0449">Lipoprotein</keyword>
<evidence type="ECO:0000256" key="8">
    <source>
        <dbReference type="PIRSR" id="PIRSR601019-1"/>
    </source>
</evidence>
<dbReference type="Gene3D" id="3.40.50.300">
    <property type="entry name" value="P-loop containing nucleotide triphosphate hydrolases"/>
    <property type="match status" value="1"/>
</dbReference>
<dbReference type="PRINTS" id="PR00443">
    <property type="entry name" value="GPROTEINAS"/>
</dbReference>
<feature type="binding site" evidence="8">
    <location>
        <begin position="263"/>
        <end position="269"/>
    </location>
    <ligand>
        <name>GTP</name>
        <dbReference type="ChEBI" id="CHEBI:37565"/>
    </ligand>
</feature>
<keyword evidence="5 8" id="KW-0342">GTP-binding</keyword>
<dbReference type="KEGG" id="nsu:110574339"/>
<dbReference type="InterPro" id="IPR027417">
    <property type="entry name" value="P-loop_NTPase"/>
</dbReference>
<evidence type="ECO:0000256" key="5">
    <source>
        <dbReference type="ARBA" id="ARBA00023134"/>
    </source>
</evidence>
<evidence type="ECO:0000313" key="11">
    <source>
        <dbReference type="Proteomes" id="UP000248481"/>
    </source>
</evidence>
<dbReference type="FunFam" id="3.40.50.300:FF:006178">
    <property type="entry name" value="Guanine nucleotide-binding protein G(s) subunit alpha isoforms short"/>
    <property type="match status" value="1"/>
</dbReference>
<dbReference type="Proteomes" id="UP000248481">
    <property type="component" value="Chromosome 14"/>
</dbReference>
<dbReference type="GO" id="GO:0003924">
    <property type="term" value="F:GTPase activity"/>
    <property type="evidence" value="ECO:0007669"/>
    <property type="project" value="InterPro"/>
</dbReference>
<keyword evidence="7" id="KW-0807">Transducer</keyword>
<dbReference type="GO" id="GO:0001664">
    <property type="term" value="F:G protein-coupled receptor binding"/>
    <property type="evidence" value="ECO:0007669"/>
    <property type="project" value="TreeGrafter"/>
</dbReference>
<feature type="binding site" evidence="8">
    <location>
        <begin position="288"/>
        <end position="292"/>
    </location>
    <ligand>
        <name>GTP</name>
        <dbReference type="ChEBI" id="CHEBI:37565"/>
    </ligand>
</feature>
<dbReference type="GO" id="GO:0005834">
    <property type="term" value="C:heterotrimeric G-protein complex"/>
    <property type="evidence" value="ECO:0007669"/>
    <property type="project" value="TreeGrafter"/>
</dbReference>
<comment type="similarity">
    <text evidence="1">Belongs to the G-alpha family. G(s) subfamily.</text>
</comment>
<dbReference type="PANTHER" id="PTHR10218">
    <property type="entry name" value="GTP-BINDING PROTEIN ALPHA SUBUNIT"/>
    <property type="match status" value="1"/>
</dbReference>
<dbReference type="FunFam" id="1.10.400.10:FF:000003">
    <property type="entry name" value="Guanine nucleotide-binding protein G(S) subunit alpha"/>
    <property type="match status" value="1"/>
</dbReference>
<feature type="binding site" evidence="8">
    <location>
        <begin position="130"/>
        <end position="135"/>
    </location>
    <ligand>
        <name>GTP</name>
        <dbReference type="ChEBI" id="CHEBI:37565"/>
    </ligand>
</feature>
<dbReference type="Gene3D" id="1.10.400.10">
    <property type="entry name" value="GI Alpha 1, domain 2-like"/>
    <property type="match status" value="1"/>
</dbReference>
<dbReference type="Pfam" id="PF00503">
    <property type="entry name" value="G-alpha"/>
    <property type="match status" value="1"/>
</dbReference>
<gene>
    <name evidence="12" type="primary">GNAL</name>
</gene>
<keyword evidence="6" id="KW-0564">Palmitate</keyword>
<dbReference type="PANTHER" id="PTHR10218:SF233">
    <property type="entry name" value="GUANINE NUCLEOTIDE-BINDING PROTEIN G(OLF) SUBUNIT ALPHA"/>
    <property type="match status" value="1"/>
</dbReference>
<evidence type="ECO:0000256" key="3">
    <source>
        <dbReference type="ARBA" id="ARBA00022741"/>
    </source>
</evidence>
<evidence type="ECO:0000256" key="2">
    <source>
        <dbReference type="ARBA" id="ARBA00022723"/>
    </source>
</evidence>
<dbReference type="FunFam" id="3.40.50.300:FF:000720">
    <property type="entry name" value="Guanine nucleotide-binding protein G(k) subunit alpha"/>
    <property type="match status" value="1"/>
</dbReference>
<feature type="compositionally biased region" description="Basic and acidic residues" evidence="10">
    <location>
        <begin position="79"/>
        <end position="103"/>
    </location>
</feature>
<feature type="binding site" evidence="9">
    <location>
        <position position="269"/>
    </location>
    <ligand>
        <name>Mg(2+)</name>
        <dbReference type="ChEBI" id="CHEBI:18420"/>
    </ligand>
</feature>
<evidence type="ECO:0000256" key="1">
    <source>
        <dbReference type="ARBA" id="ARBA00007172"/>
    </source>
</evidence>
<dbReference type="GO" id="GO:0005525">
    <property type="term" value="F:GTP binding"/>
    <property type="evidence" value="ECO:0007669"/>
    <property type="project" value="UniProtKB-KW"/>
</dbReference>
<dbReference type="PRINTS" id="PR00318">
    <property type="entry name" value="GPROTEINA"/>
</dbReference>
<dbReference type="InterPro" id="IPR000367">
    <property type="entry name" value="Gprotein_alpha_S"/>
</dbReference>
<feature type="region of interest" description="Disordered" evidence="10">
    <location>
        <begin position="1"/>
        <end position="103"/>
    </location>
</feature>
<evidence type="ECO:0000256" key="7">
    <source>
        <dbReference type="ARBA" id="ARBA00023224"/>
    </source>
</evidence>
<dbReference type="GO" id="GO:0005737">
    <property type="term" value="C:cytoplasm"/>
    <property type="evidence" value="ECO:0007669"/>
    <property type="project" value="TreeGrafter"/>
</dbReference>
<dbReference type="InterPro" id="IPR001019">
    <property type="entry name" value="Gprotein_alpha_su"/>
</dbReference>
<dbReference type="GeneID" id="110574339"/>
<keyword evidence="4 9" id="KW-0460">Magnesium</keyword>
<evidence type="ECO:0000256" key="10">
    <source>
        <dbReference type="SAM" id="MobiDB-lite"/>
    </source>
</evidence>
<organism evidence="11 12">
    <name type="scientific">Neomonachus schauinslandi</name>
    <name type="common">Hawaiian monk seal</name>
    <name type="synonym">Monachus schauinslandi</name>
    <dbReference type="NCBI Taxonomy" id="29088"/>
    <lineage>
        <taxon>Eukaryota</taxon>
        <taxon>Metazoa</taxon>
        <taxon>Chordata</taxon>
        <taxon>Craniata</taxon>
        <taxon>Vertebrata</taxon>
        <taxon>Euteleostomi</taxon>
        <taxon>Mammalia</taxon>
        <taxon>Eutheria</taxon>
        <taxon>Laurasiatheria</taxon>
        <taxon>Carnivora</taxon>
        <taxon>Caniformia</taxon>
        <taxon>Pinnipedia</taxon>
        <taxon>Phocidae</taxon>
        <taxon>Monachinae</taxon>
        <taxon>Monachini</taxon>
        <taxon>Neomonachus</taxon>
    </lineage>
</organism>
<keyword evidence="2 9" id="KW-0479">Metal-binding</keyword>
<dbReference type="SUPFAM" id="SSF47895">
    <property type="entry name" value="Transducin (alpha subunit), insertion domain"/>
    <property type="match status" value="1"/>
</dbReference>
<dbReference type="SMART" id="SM00275">
    <property type="entry name" value="G_alpha"/>
    <property type="match status" value="1"/>
</dbReference>
<dbReference type="GO" id="GO:0046872">
    <property type="term" value="F:metal ion binding"/>
    <property type="evidence" value="ECO:0007669"/>
    <property type="project" value="UniProtKB-KW"/>
</dbReference>
<dbReference type="CTD" id="2774"/>
<evidence type="ECO:0000313" key="12">
    <source>
        <dbReference type="RefSeq" id="XP_044776960.1"/>
    </source>
</evidence>
<dbReference type="GO" id="GO:0031683">
    <property type="term" value="F:G-protein beta/gamma-subunit complex binding"/>
    <property type="evidence" value="ECO:0007669"/>
    <property type="project" value="InterPro"/>
</dbReference>
<dbReference type="SUPFAM" id="SSF52540">
    <property type="entry name" value="P-loop containing nucleoside triphosphate hydrolases"/>
    <property type="match status" value="1"/>
</dbReference>